<dbReference type="KEGG" id="sqz:FQU76_25405"/>
<keyword evidence="2" id="KW-1185">Reference proteome</keyword>
<organism evidence="1 2">
    <name type="scientific">Streptomyces qinzhouensis</name>
    <dbReference type="NCBI Taxonomy" id="2599401"/>
    <lineage>
        <taxon>Bacteria</taxon>
        <taxon>Bacillati</taxon>
        <taxon>Actinomycetota</taxon>
        <taxon>Actinomycetes</taxon>
        <taxon>Kitasatosporales</taxon>
        <taxon>Streptomycetaceae</taxon>
        <taxon>Streptomyces</taxon>
    </lineage>
</organism>
<dbReference type="SUPFAM" id="SSF56563">
    <property type="entry name" value="Major capsid protein gp5"/>
    <property type="match status" value="1"/>
</dbReference>
<proteinExistence type="predicted"/>
<sequence>MALTLTESAKLTTDHLQQGVIETFVQESPILDRLPLITFEGSAFAYNEESTLPGVSFRAVNEAYPESTGSVNQRIETLAILGGDSDVDRFIVKTRGNLNEQRAIQTAMKIKAASMHFSDQFFNGDMAVNPKGFDGLGKRLTGRQVIDAKSVGPIANGHEFFDALDRLAASVRGINGSNGALYMNGELIARIRSGFRRLGGGELLMSDIEGKRTIMWNGIPLLDAGQKLDGTDVLPLTAGTGGKETGDIYAVRFGTTEADAAVTGLTNGGIQATDLGEAHDKPVYRTRIEFYCGIAVFGGKGAARLMNVLNG</sequence>
<dbReference type="Proteomes" id="UP000320580">
    <property type="component" value="Chromosome"/>
</dbReference>
<dbReference type="InterPro" id="IPR048813">
    <property type="entry name" value="GP7-like"/>
</dbReference>
<dbReference type="AlphaFoldDB" id="A0A5B8IL95"/>
<evidence type="ECO:0000313" key="1">
    <source>
        <dbReference type="EMBL" id="QDY79308.1"/>
    </source>
</evidence>
<reference evidence="1 2" key="1">
    <citation type="submission" date="2019-07" db="EMBL/GenBank/DDBJ databases">
        <authorList>
            <person name="Zhu P."/>
        </authorList>
    </citation>
    <scope>NUCLEOTIDE SEQUENCE [LARGE SCALE GENOMIC DNA]</scope>
    <source>
        <strain evidence="1 2">SSL-25</strain>
    </source>
</reference>
<evidence type="ECO:0008006" key="3">
    <source>
        <dbReference type="Google" id="ProtNLM"/>
    </source>
</evidence>
<dbReference type="EMBL" id="CP042266">
    <property type="protein sequence ID" value="QDY79308.1"/>
    <property type="molecule type" value="Genomic_DNA"/>
</dbReference>
<accession>A0A5B8IL95</accession>
<dbReference type="RefSeq" id="WP_146482600.1">
    <property type="nucleotide sequence ID" value="NZ_CP042266.1"/>
</dbReference>
<dbReference type="NCBIfam" id="NF045672">
    <property type="entry name" value="MCP_gp7_epsi_15"/>
    <property type="match status" value="1"/>
</dbReference>
<evidence type="ECO:0000313" key="2">
    <source>
        <dbReference type="Proteomes" id="UP000320580"/>
    </source>
</evidence>
<name>A0A5B8IL95_9ACTN</name>
<dbReference type="OrthoDB" id="3514784at2"/>
<dbReference type="Pfam" id="PF20911">
    <property type="entry name" value="GP7"/>
    <property type="match status" value="1"/>
</dbReference>
<gene>
    <name evidence="1" type="ORF">FQU76_25405</name>
</gene>
<protein>
    <recommendedName>
        <fullName evidence="3">Phage major capsid protein</fullName>
    </recommendedName>
</protein>